<evidence type="ECO:0000313" key="3">
    <source>
        <dbReference type="Proteomes" id="UP000295447"/>
    </source>
</evidence>
<dbReference type="RefSeq" id="WP_134124015.1">
    <property type="nucleotide sequence ID" value="NZ_SODF01000004.1"/>
</dbReference>
<evidence type="ECO:0000256" key="1">
    <source>
        <dbReference type="SAM" id="SignalP"/>
    </source>
</evidence>
<protein>
    <recommendedName>
        <fullName evidence="4">Peptidase inhibitor family I36</fullName>
    </recommendedName>
</protein>
<feature type="signal peptide" evidence="1">
    <location>
        <begin position="1"/>
        <end position="28"/>
    </location>
</feature>
<accession>A0A4R7Z9D9</accession>
<keyword evidence="1" id="KW-0732">Signal</keyword>
<evidence type="ECO:0008006" key="4">
    <source>
        <dbReference type="Google" id="ProtNLM"/>
    </source>
</evidence>
<proteinExistence type="predicted"/>
<comment type="caution">
    <text evidence="2">The sequence shown here is derived from an EMBL/GenBank/DDBJ whole genome shotgun (WGS) entry which is preliminary data.</text>
</comment>
<reference evidence="2 3" key="1">
    <citation type="submission" date="2019-03" db="EMBL/GenBank/DDBJ databases">
        <title>Genomic Encyclopedia of Type Strains, Phase III (KMG-III): the genomes of soil and plant-associated and newly described type strains.</title>
        <authorList>
            <person name="Whitman W."/>
        </authorList>
    </citation>
    <scope>NUCLEOTIDE SEQUENCE [LARGE SCALE GENOMIC DNA]</scope>
    <source>
        <strain evidence="2 3">VKM Ac-2570</strain>
    </source>
</reference>
<keyword evidence="3" id="KW-1185">Reference proteome</keyword>
<evidence type="ECO:0000313" key="2">
    <source>
        <dbReference type="EMBL" id="TDW14019.1"/>
    </source>
</evidence>
<name>A0A4R7Z9D9_9ACTN</name>
<dbReference type="OrthoDB" id="3541237at2"/>
<feature type="chain" id="PRO_5038553498" description="Peptidase inhibitor family I36" evidence="1">
    <location>
        <begin position="29"/>
        <end position="146"/>
    </location>
</feature>
<organism evidence="2 3">
    <name type="scientific">Kribbella kalugense</name>
    <dbReference type="NCBI Taxonomy" id="2512221"/>
    <lineage>
        <taxon>Bacteria</taxon>
        <taxon>Bacillati</taxon>
        <taxon>Actinomycetota</taxon>
        <taxon>Actinomycetes</taxon>
        <taxon>Propionibacteriales</taxon>
        <taxon>Kribbellaceae</taxon>
        <taxon>Kribbella</taxon>
    </lineage>
</organism>
<dbReference type="EMBL" id="SODF01000004">
    <property type="protein sequence ID" value="TDW14019.1"/>
    <property type="molecule type" value="Genomic_DNA"/>
</dbReference>
<sequence length="146" mass="15050">MTRKILAAAGAVPALLALCIGVAPAASAGPVPTAQPRAAAAVPTTSPTVEYVYVPGGAATPCPSQYACVSVPYGAGYYVFKFIAYRTYTVSNWVGTGAFLNRQTGGAAARYDNAGGNQLGCVPADGQHHWINLTPVYRVRLTSTPC</sequence>
<gene>
    <name evidence="2" type="ORF">EV650_7599</name>
</gene>
<dbReference type="Proteomes" id="UP000295447">
    <property type="component" value="Unassembled WGS sequence"/>
</dbReference>
<dbReference type="AlphaFoldDB" id="A0A4R7Z9D9"/>